<dbReference type="Proteomes" id="UP000823775">
    <property type="component" value="Unassembled WGS sequence"/>
</dbReference>
<evidence type="ECO:0000313" key="3">
    <source>
        <dbReference type="Proteomes" id="UP000823775"/>
    </source>
</evidence>
<proteinExistence type="predicted"/>
<reference evidence="2 3" key="1">
    <citation type="journal article" date="2021" name="BMC Genomics">
        <title>Datura genome reveals duplications of psychoactive alkaloid biosynthetic genes and high mutation rate following tissue culture.</title>
        <authorList>
            <person name="Rajewski A."/>
            <person name="Carter-House D."/>
            <person name="Stajich J."/>
            <person name="Litt A."/>
        </authorList>
    </citation>
    <scope>NUCLEOTIDE SEQUENCE [LARGE SCALE GENOMIC DNA]</scope>
    <source>
        <strain evidence="2">AR-01</strain>
    </source>
</reference>
<evidence type="ECO:0000313" key="2">
    <source>
        <dbReference type="EMBL" id="MCE3216294.1"/>
    </source>
</evidence>
<comment type="caution">
    <text evidence="2">The sequence shown here is derived from an EMBL/GenBank/DDBJ whole genome shotgun (WGS) entry which is preliminary data.</text>
</comment>
<evidence type="ECO:0000256" key="1">
    <source>
        <dbReference type="SAM" id="MobiDB-lite"/>
    </source>
</evidence>
<feature type="region of interest" description="Disordered" evidence="1">
    <location>
        <begin position="1"/>
        <end position="36"/>
    </location>
</feature>
<gene>
    <name evidence="2" type="primary">MYB12_2</name>
    <name evidence="2" type="ORF">HAX54_005909</name>
</gene>
<organism evidence="2 3">
    <name type="scientific">Datura stramonium</name>
    <name type="common">Jimsonweed</name>
    <name type="synonym">Common thornapple</name>
    <dbReference type="NCBI Taxonomy" id="4076"/>
    <lineage>
        <taxon>Eukaryota</taxon>
        <taxon>Viridiplantae</taxon>
        <taxon>Streptophyta</taxon>
        <taxon>Embryophyta</taxon>
        <taxon>Tracheophyta</taxon>
        <taxon>Spermatophyta</taxon>
        <taxon>Magnoliopsida</taxon>
        <taxon>eudicotyledons</taxon>
        <taxon>Gunneridae</taxon>
        <taxon>Pentapetalae</taxon>
        <taxon>asterids</taxon>
        <taxon>lamiids</taxon>
        <taxon>Solanales</taxon>
        <taxon>Solanaceae</taxon>
        <taxon>Solanoideae</taxon>
        <taxon>Datureae</taxon>
        <taxon>Datura</taxon>
    </lineage>
</organism>
<dbReference type="EMBL" id="JACEIK010012965">
    <property type="protein sequence ID" value="MCE3216294.1"/>
    <property type="molecule type" value="Genomic_DNA"/>
</dbReference>
<sequence length="115" mass="13178">MDPNFILTPCLEKPGQGETPEKVLSSPKQMENNRETDEVVSSINEKSNETIEWDWQDQLLWPWEETITGWPLWDSDQLLQINCTNHEAATVEMADSAHVSENNQNHSALVSWLLS</sequence>
<name>A0ABS8WXE1_DATST</name>
<keyword evidence="3" id="KW-1185">Reference proteome</keyword>
<protein>
    <submittedName>
        <fullName evidence="2">Transcription factor</fullName>
    </submittedName>
</protein>
<accession>A0ABS8WXE1</accession>